<organism evidence="2 3">
    <name type="scientific">Actinomycetospora endophytica</name>
    <dbReference type="NCBI Taxonomy" id="2291215"/>
    <lineage>
        <taxon>Bacteria</taxon>
        <taxon>Bacillati</taxon>
        <taxon>Actinomycetota</taxon>
        <taxon>Actinomycetes</taxon>
        <taxon>Pseudonocardiales</taxon>
        <taxon>Pseudonocardiaceae</taxon>
        <taxon>Actinomycetospora</taxon>
    </lineage>
</organism>
<evidence type="ECO:0000313" key="3">
    <source>
        <dbReference type="Proteomes" id="UP001199469"/>
    </source>
</evidence>
<feature type="compositionally biased region" description="Basic and acidic residues" evidence="1">
    <location>
        <begin position="125"/>
        <end position="141"/>
    </location>
</feature>
<accession>A0ABS8PGU1</accession>
<dbReference type="RefSeq" id="WP_230738593.1">
    <property type="nucleotide sequence ID" value="NZ_JAJNDB010000006.1"/>
</dbReference>
<gene>
    <name evidence="2" type="ORF">LQ327_25415</name>
</gene>
<evidence type="ECO:0000256" key="1">
    <source>
        <dbReference type="SAM" id="MobiDB-lite"/>
    </source>
</evidence>
<reference evidence="2 3" key="1">
    <citation type="submission" date="2021-11" db="EMBL/GenBank/DDBJ databases">
        <title>Draft genome sequence of Actinomycetospora sp. SF1 isolated from the rhizosphere soil.</title>
        <authorList>
            <person name="Duangmal K."/>
            <person name="Chantavorakit T."/>
        </authorList>
    </citation>
    <scope>NUCLEOTIDE SEQUENCE [LARGE SCALE GENOMIC DNA]</scope>
    <source>
        <strain evidence="2 3">TBRC 5722</strain>
    </source>
</reference>
<comment type="caution">
    <text evidence="2">The sequence shown here is derived from an EMBL/GenBank/DDBJ whole genome shotgun (WGS) entry which is preliminary data.</text>
</comment>
<proteinExistence type="predicted"/>
<sequence length="206" mass="21544">MTAIAARGPGVLLRALVAALRGDEVALLPEPPSGLGYPAPSAYPRVPMLPTTTPAGLTPAGAAEVAYLVALDGVDGAGSVVPVPRPARHRSRPGGGPHPDRGERPGGSRVHPLGSPGALAQARPRATEHRPRRGRPAEESRMNATIIDLRTERLARRRTSTIPASPAPTGDETCPVLLFHRRPSRAARAAAGHRATDTGRRTDLSR</sequence>
<feature type="region of interest" description="Disordered" evidence="1">
    <location>
        <begin position="80"/>
        <end position="143"/>
    </location>
</feature>
<evidence type="ECO:0000313" key="2">
    <source>
        <dbReference type="EMBL" id="MCD2196715.1"/>
    </source>
</evidence>
<dbReference type="Proteomes" id="UP001199469">
    <property type="component" value="Unassembled WGS sequence"/>
</dbReference>
<protein>
    <submittedName>
        <fullName evidence="2">Uncharacterized protein</fullName>
    </submittedName>
</protein>
<name>A0ABS8PGU1_9PSEU</name>
<keyword evidence="3" id="KW-1185">Reference proteome</keyword>
<feature type="compositionally biased region" description="Basic and acidic residues" evidence="1">
    <location>
        <begin position="194"/>
        <end position="206"/>
    </location>
</feature>
<dbReference type="EMBL" id="JAJNDB010000006">
    <property type="protein sequence ID" value="MCD2196715.1"/>
    <property type="molecule type" value="Genomic_DNA"/>
</dbReference>
<feature type="region of interest" description="Disordered" evidence="1">
    <location>
        <begin position="184"/>
        <end position="206"/>
    </location>
</feature>